<keyword evidence="17 21" id="KW-0472">Membrane</keyword>
<keyword evidence="15 21" id="KW-1133">Transmembrane helix</keyword>
<evidence type="ECO:0000313" key="23">
    <source>
        <dbReference type="EMBL" id="KII02127.1"/>
    </source>
</evidence>
<comment type="catalytic activity">
    <reaction evidence="19">
        <text>2 GTP = 3',3'-c-di-GMP + 2 diphosphate</text>
        <dbReference type="Rhea" id="RHEA:24898"/>
        <dbReference type="ChEBI" id="CHEBI:33019"/>
        <dbReference type="ChEBI" id="CHEBI:37565"/>
        <dbReference type="ChEBI" id="CHEBI:58805"/>
        <dbReference type="EC" id="2.7.7.65"/>
    </reaction>
</comment>
<evidence type="ECO:0000313" key="26">
    <source>
        <dbReference type="Proteomes" id="UP000031820"/>
    </source>
</evidence>
<evidence type="ECO:0000256" key="5">
    <source>
        <dbReference type="ARBA" id="ARBA00011738"/>
    </source>
</evidence>
<dbReference type="UniPathway" id="UPA00694"/>
<comment type="subcellular location">
    <subcellularLocation>
        <location evidence="2">Cell inner membrane</location>
        <topology evidence="2">Multi-pass membrane protein</topology>
    </subcellularLocation>
</comment>
<evidence type="ECO:0000256" key="6">
    <source>
        <dbReference type="ARBA" id="ARBA00012528"/>
    </source>
</evidence>
<comment type="function">
    <text evidence="20">Catalyzes the synthesis of cyclic-di-GMP (c-di-GMP) via the condensation of 2 GTP molecules. Cyclic-di-GMP is a second messenger which controls cell surface-associated traits in bacteria. Involved in the regulation of cellulose production.</text>
</comment>
<keyword evidence="8" id="KW-0997">Cell inner membrane</keyword>
<dbReference type="EMBL" id="LR134162">
    <property type="protein sequence ID" value="VEB07582.1"/>
    <property type="molecule type" value="Genomic_DNA"/>
</dbReference>
<feature type="domain" description="GGDEF" evidence="22">
    <location>
        <begin position="423"/>
        <end position="558"/>
    </location>
</feature>
<dbReference type="GO" id="GO:0005525">
    <property type="term" value="F:GTP binding"/>
    <property type="evidence" value="ECO:0007669"/>
    <property type="project" value="UniProtKB-KW"/>
</dbReference>
<evidence type="ECO:0000313" key="25">
    <source>
        <dbReference type="EMBL" id="VEB07582.1"/>
    </source>
</evidence>
<keyword evidence="9" id="KW-0808">Transferase</keyword>
<evidence type="ECO:0000256" key="7">
    <source>
        <dbReference type="ARBA" id="ARBA00022475"/>
    </source>
</evidence>
<organism evidence="25 28">
    <name type="scientific">Klebsiella pneumoniae</name>
    <dbReference type="NCBI Taxonomy" id="573"/>
    <lineage>
        <taxon>Bacteria</taxon>
        <taxon>Pseudomonadati</taxon>
        <taxon>Pseudomonadota</taxon>
        <taxon>Gammaproteobacteria</taxon>
        <taxon>Enterobacterales</taxon>
        <taxon>Enterobacteriaceae</taxon>
        <taxon>Klebsiella/Raoultella group</taxon>
        <taxon>Klebsiella</taxon>
        <taxon>Klebsiella pneumoniae complex</taxon>
    </lineage>
</organism>
<reference evidence="23 26" key="1">
    <citation type="submission" date="2014-10" db="EMBL/GenBank/DDBJ databases">
        <title>Plasmid movement, recombination, and chromosomal integration amongst multidrug resistant commensal Escherichia coli clones within a single commercial turkey flock.</title>
        <authorList>
            <person name="Lang K."/>
            <person name="Dorn K."/>
            <person name="Danzeisen J."/>
            <person name="Johnson T."/>
        </authorList>
    </citation>
    <scope>NUCLEOTIDE SEQUENCE [LARGE SCALE GENOMIC DNA]</scope>
    <source>
        <strain evidence="23 26">UMNturkey9</strain>
    </source>
</reference>
<dbReference type="PANTHER" id="PTHR45138:SF16">
    <property type="entry name" value="DIGUANYLATE CYCLASE DGCQ-RELATED"/>
    <property type="match status" value="1"/>
</dbReference>
<evidence type="ECO:0000256" key="21">
    <source>
        <dbReference type="SAM" id="Phobius"/>
    </source>
</evidence>
<evidence type="ECO:0000256" key="9">
    <source>
        <dbReference type="ARBA" id="ARBA00022679"/>
    </source>
</evidence>
<evidence type="ECO:0000256" key="13">
    <source>
        <dbReference type="ARBA" id="ARBA00022842"/>
    </source>
</evidence>
<evidence type="ECO:0000259" key="22">
    <source>
        <dbReference type="PROSITE" id="PS50887"/>
    </source>
</evidence>
<proteinExistence type="predicted"/>
<dbReference type="InterPro" id="IPR050469">
    <property type="entry name" value="Diguanylate_Cyclase"/>
</dbReference>
<evidence type="ECO:0000256" key="20">
    <source>
        <dbReference type="ARBA" id="ARBA00045634"/>
    </source>
</evidence>
<comment type="subunit">
    <text evidence="5">Homodimer.</text>
</comment>
<name>A0A2L1BXZ2_KLEPN</name>
<dbReference type="NCBIfam" id="TIGR00254">
    <property type="entry name" value="GGDEF"/>
    <property type="match status" value="1"/>
</dbReference>
<evidence type="ECO:0000256" key="1">
    <source>
        <dbReference type="ARBA" id="ARBA00001946"/>
    </source>
</evidence>
<dbReference type="GO" id="GO:0043709">
    <property type="term" value="P:cell adhesion involved in single-species biofilm formation"/>
    <property type="evidence" value="ECO:0007669"/>
    <property type="project" value="TreeGrafter"/>
</dbReference>
<keyword evidence="16" id="KW-0342">GTP-binding</keyword>
<keyword evidence="12" id="KW-0547">Nucleotide-binding</keyword>
<dbReference type="Proteomes" id="UP000259497">
    <property type="component" value="Unassembled WGS sequence"/>
</dbReference>
<evidence type="ECO:0000256" key="18">
    <source>
        <dbReference type="ARBA" id="ARBA00031311"/>
    </source>
</evidence>
<evidence type="ECO:0000256" key="4">
    <source>
        <dbReference type="ARBA" id="ARBA00005186"/>
    </source>
</evidence>
<dbReference type="InterPro" id="IPR043128">
    <property type="entry name" value="Rev_trsase/Diguanyl_cyclase"/>
</dbReference>
<evidence type="ECO:0000256" key="14">
    <source>
        <dbReference type="ARBA" id="ARBA00022916"/>
    </source>
</evidence>
<dbReference type="GO" id="GO:0005886">
    <property type="term" value="C:plasma membrane"/>
    <property type="evidence" value="ECO:0007669"/>
    <property type="project" value="UniProtKB-SubCell"/>
</dbReference>
<evidence type="ECO:0000256" key="8">
    <source>
        <dbReference type="ARBA" id="ARBA00022519"/>
    </source>
</evidence>
<sequence>MDKPLRLKLKKCYHLARPAHVVNACFIAVLFFSTLLIWREINVLEEAYVANQRNNLANVAHEMDGLLQFNIDRMMFFRHGMQAALEQPLDIDVLRKASQRYLSQRHQQAWRVALPNRRTLPVFGISGSVAGHNPILLVDDPLAADELMATLELGYLLNLTQHDRDFAERMQYISRSGFFTSTLPLRDESQVITHYSQALGAPWFTRQTQRNNPGRGVIWQTFPDDDPQLEEQVVTASIPLDFAGYWRGVLAMDFSVSEIKAFLVSAMQGGQEGEYQLYDSHLNLLASSTPGNVLTLLSPREQELLSRAFVHDNQGGLRLLTRYISWAKLRNFDGVLLRIHTLREGVRGNFGTITIALTLMWVLFTLMLLLSWLVIRRMVRNMSVLQTSLEWQAWHDALTRLLNRGALFEQAMAVASDCQRSGRPLAVIQLDLDHFKHINDRYGHQAGDRVLSMVASTLSSAVRQGDLLGRVGGEEFCIVMPNTTLQEAAAVAERLRQRIQGREVFLHNNVTLRVSASLGVSASEERGEYQFEALQSVADGRLYLAKQNGRNQVCFRSAA</sequence>
<dbReference type="GO" id="GO:1902201">
    <property type="term" value="P:negative regulation of bacterial-type flagellum-dependent cell motility"/>
    <property type="evidence" value="ECO:0007669"/>
    <property type="project" value="TreeGrafter"/>
</dbReference>
<dbReference type="AlphaFoldDB" id="A0A2L1BXZ2"/>
<evidence type="ECO:0000256" key="17">
    <source>
        <dbReference type="ARBA" id="ARBA00023136"/>
    </source>
</evidence>
<dbReference type="InterPro" id="IPR033416">
    <property type="entry name" value="CHASE7"/>
</dbReference>
<comment type="pathway">
    <text evidence="4">Glycan metabolism; bacterial cellulose biosynthesis.</text>
</comment>
<dbReference type="PROSITE" id="PS50887">
    <property type="entry name" value="GGDEF"/>
    <property type="match status" value="1"/>
</dbReference>
<protein>
    <recommendedName>
        <fullName evidence="6">diguanylate cyclase</fullName>
        <ecNumber evidence="6">2.7.7.65</ecNumber>
    </recommendedName>
    <alternativeName>
        <fullName evidence="18">Cellulose synthesis regulatory protein</fullName>
    </alternativeName>
</protein>
<gene>
    <name evidence="25" type="primary">pleD_2</name>
    <name evidence="24" type="synonym">pleD_1</name>
    <name evidence="23" type="ORF">LS45_22620</name>
    <name evidence="25" type="ORF">NCTC13635_06891</name>
    <name evidence="24" type="ORF">SAMEA3649733_00699</name>
</gene>
<evidence type="ECO:0000256" key="2">
    <source>
        <dbReference type="ARBA" id="ARBA00004429"/>
    </source>
</evidence>
<evidence type="ECO:0000256" key="16">
    <source>
        <dbReference type="ARBA" id="ARBA00023134"/>
    </source>
</evidence>
<dbReference type="CDD" id="cd01949">
    <property type="entry name" value="GGDEF"/>
    <property type="match status" value="1"/>
</dbReference>
<evidence type="ECO:0000256" key="19">
    <source>
        <dbReference type="ARBA" id="ARBA00034247"/>
    </source>
</evidence>
<evidence type="ECO:0000313" key="27">
    <source>
        <dbReference type="Proteomes" id="UP000259497"/>
    </source>
</evidence>
<keyword evidence="11" id="KW-0479">Metal-binding</keyword>
<evidence type="ECO:0000313" key="28">
    <source>
        <dbReference type="Proteomes" id="UP000282433"/>
    </source>
</evidence>
<dbReference type="InterPro" id="IPR000160">
    <property type="entry name" value="GGDEF_dom"/>
</dbReference>
<evidence type="ECO:0000256" key="15">
    <source>
        <dbReference type="ARBA" id="ARBA00022989"/>
    </source>
</evidence>
<evidence type="ECO:0000313" key="24">
    <source>
        <dbReference type="EMBL" id="SVS24043.1"/>
    </source>
</evidence>
<keyword evidence="7" id="KW-1003">Cell membrane</keyword>
<dbReference type="GO" id="GO:0046872">
    <property type="term" value="F:metal ion binding"/>
    <property type="evidence" value="ECO:0007669"/>
    <property type="project" value="UniProtKB-KW"/>
</dbReference>
<keyword evidence="13" id="KW-0460">Magnesium</keyword>
<dbReference type="Gene3D" id="3.30.70.270">
    <property type="match status" value="1"/>
</dbReference>
<dbReference type="GO" id="GO:0052621">
    <property type="term" value="F:diguanylate cyclase activity"/>
    <property type="evidence" value="ECO:0007669"/>
    <property type="project" value="UniProtKB-EC"/>
</dbReference>
<dbReference type="Pfam" id="PF17151">
    <property type="entry name" value="CHASE7"/>
    <property type="match status" value="1"/>
</dbReference>
<evidence type="ECO:0000256" key="10">
    <source>
        <dbReference type="ARBA" id="ARBA00022692"/>
    </source>
</evidence>
<dbReference type="Pfam" id="PF00990">
    <property type="entry name" value="GGDEF"/>
    <property type="match status" value="1"/>
</dbReference>
<dbReference type="PANTHER" id="PTHR45138">
    <property type="entry name" value="REGULATORY COMPONENTS OF SENSORY TRANSDUCTION SYSTEM"/>
    <property type="match status" value="1"/>
</dbReference>
<feature type="transmembrane region" description="Helical" evidence="21">
    <location>
        <begin position="350"/>
        <end position="375"/>
    </location>
</feature>
<dbReference type="EMBL" id="JRRF01000021">
    <property type="protein sequence ID" value="KII02127.1"/>
    <property type="molecule type" value="Genomic_DNA"/>
</dbReference>
<evidence type="ECO:0000256" key="3">
    <source>
        <dbReference type="ARBA" id="ARBA00004665"/>
    </source>
</evidence>
<dbReference type="EMBL" id="UIXM01000002">
    <property type="protein sequence ID" value="SVS24043.1"/>
    <property type="molecule type" value="Genomic_DNA"/>
</dbReference>
<dbReference type="RefSeq" id="WP_004184682.1">
    <property type="nucleotide sequence ID" value="NZ_AP026912.1"/>
</dbReference>
<keyword evidence="14" id="KW-0135">Cellulose biosynthesis</keyword>
<keyword evidence="10 21" id="KW-0812">Transmembrane</keyword>
<accession>A0A2L1BXZ2</accession>
<evidence type="ECO:0000256" key="11">
    <source>
        <dbReference type="ARBA" id="ARBA00022723"/>
    </source>
</evidence>
<dbReference type="Proteomes" id="UP000031820">
    <property type="component" value="Unassembled WGS sequence"/>
</dbReference>
<dbReference type="InterPro" id="IPR029787">
    <property type="entry name" value="Nucleotide_cyclase"/>
</dbReference>
<dbReference type="FunFam" id="3.30.70.270:FF:000001">
    <property type="entry name" value="Diguanylate cyclase domain protein"/>
    <property type="match status" value="1"/>
</dbReference>
<dbReference type="UniPathway" id="UPA00599"/>
<dbReference type="EC" id="2.7.7.65" evidence="6"/>
<dbReference type="GO" id="GO:0030244">
    <property type="term" value="P:cellulose biosynthetic process"/>
    <property type="evidence" value="ECO:0007669"/>
    <property type="project" value="UniProtKB-KW"/>
</dbReference>
<reference evidence="25 28" key="2">
    <citation type="submission" date="2018-12" db="EMBL/GenBank/DDBJ databases">
        <authorList>
            <consortium name="Pathogen Informatics"/>
        </authorList>
    </citation>
    <scope>NUCLEOTIDE SEQUENCE [LARGE SCALE GENOMIC DNA]</scope>
    <source>
        <strain evidence="24 27">EuSCAPE_GR114</strain>
        <strain evidence="25 28">NCTC13635</strain>
    </source>
</reference>
<comment type="pathway">
    <text evidence="3">Purine metabolism; 3',5'-cyclic di-GMP biosynthesis.</text>
</comment>
<evidence type="ECO:0000256" key="12">
    <source>
        <dbReference type="ARBA" id="ARBA00022741"/>
    </source>
</evidence>
<dbReference type="SMART" id="SM00267">
    <property type="entry name" value="GGDEF"/>
    <property type="match status" value="1"/>
</dbReference>
<comment type="cofactor">
    <cofactor evidence="1">
        <name>Mg(2+)</name>
        <dbReference type="ChEBI" id="CHEBI:18420"/>
    </cofactor>
</comment>
<dbReference type="Proteomes" id="UP000282433">
    <property type="component" value="Chromosome"/>
</dbReference>
<dbReference type="NCBIfam" id="NF011955">
    <property type="entry name" value="PRK15426.1"/>
    <property type="match status" value="1"/>
</dbReference>
<feature type="transmembrane region" description="Helical" evidence="21">
    <location>
        <begin position="21"/>
        <end position="38"/>
    </location>
</feature>
<dbReference type="SUPFAM" id="SSF55073">
    <property type="entry name" value="Nucleotide cyclase"/>
    <property type="match status" value="1"/>
</dbReference>